<evidence type="ECO:0000259" key="1">
    <source>
        <dbReference type="Pfam" id="PF14214"/>
    </source>
</evidence>
<feature type="domain" description="Helitron helicase-like" evidence="1">
    <location>
        <begin position="1"/>
        <end position="50"/>
    </location>
</feature>
<keyword evidence="3" id="KW-1185">Reference proteome</keyword>
<proteinExistence type="predicted"/>
<dbReference type="OrthoDB" id="10058710at2759"/>
<evidence type="ECO:0000313" key="3">
    <source>
        <dbReference type="Proteomes" id="UP000499080"/>
    </source>
</evidence>
<dbReference type="EMBL" id="BGPR01000969">
    <property type="protein sequence ID" value="GBM41621.1"/>
    <property type="molecule type" value="Genomic_DNA"/>
</dbReference>
<dbReference type="Pfam" id="PF14214">
    <property type="entry name" value="Helitron_like_N"/>
    <property type="match status" value="1"/>
</dbReference>
<gene>
    <name evidence="2" type="ORF">AVEN_198375_1</name>
</gene>
<dbReference type="Proteomes" id="UP000499080">
    <property type="component" value="Unassembled WGS sequence"/>
</dbReference>
<organism evidence="2 3">
    <name type="scientific">Araneus ventricosus</name>
    <name type="common">Orbweaver spider</name>
    <name type="synonym">Epeira ventricosa</name>
    <dbReference type="NCBI Taxonomy" id="182803"/>
    <lineage>
        <taxon>Eukaryota</taxon>
        <taxon>Metazoa</taxon>
        <taxon>Ecdysozoa</taxon>
        <taxon>Arthropoda</taxon>
        <taxon>Chelicerata</taxon>
        <taxon>Arachnida</taxon>
        <taxon>Araneae</taxon>
        <taxon>Araneomorphae</taxon>
        <taxon>Entelegynae</taxon>
        <taxon>Araneoidea</taxon>
        <taxon>Araneidae</taxon>
        <taxon>Araneus</taxon>
    </lineage>
</organism>
<reference evidence="2 3" key="1">
    <citation type="journal article" date="2019" name="Sci. Rep.">
        <title>Orb-weaving spider Araneus ventricosus genome elucidates the spidroin gene catalogue.</title>
        <authorList>
            <person name="Kono N."/>
            <person name="Nakamura H."/>
            <person name="Ohtoshi R."/>
            <person name="Moran D.A.P."/>
            <person name="Shinohara A."/>
            <person name="Yoshida Y."/>
            <person name="Fujiwara M."/>
            <person name="Mori M."/>
            <person name="Tomita M."/>
            <person name="Arakawa K."/>
        </authorList>
    </citation>
    <scope>NUCLEOTIDE SEQUENCE [LARGE SCALE GENOMIC DNA]</scope>
</reference>
<dbReference type="InterPro" id="IPR025476">
    <property type="entry name" value="Helitron_helicase-like"/>
</dbReference>
<comment type="caution">
    <text evidence="2">The sequence shown here is derived from an EMBL/GenBank/DDBJ whole genome shotgun (WGS) entry which is preliminary data.</text>
</comment>
<dbReference type="AlphaFoldDB" id="A0A4Y2FK60"/>
<name>A0A4Y2FK60_ARAVE</name>
<accession>A0A4Y2FK60</accession>
<evidence type="ECO:0000313" key="2">
    <source>
        <dbReference type="EMBL" id="GBM41621.1"/>
    </source>
</evidence>
<protein>
    <recommendedName>
        <fullName evidence="1">Helitron helicase-like domain-containing protein</fullName>
    </recommendedName>
</protein>
<sequence length="112" mass="12983">MVRKFGRPDLFVTFTCNPTWVDIINVLERQQRPEDRPDIVVCVLTELLDVYLEYASAELPDLIADPTLFQIITRCVIHGPCGTLNPNSPCMREGVSTKEYLKEFREKKQKRI</sequence>